<proteinExistence type="predicted"/>
<evidence type="ECO:0000313" key="1">
    <source>
        <dbReference type="EMBL" id="TPR26152.1"/>
    </source>
</evidence>
<dbReference type="Gene3D" id="1.10.1740.10">
    <property type="match status" value="1"/>
</dbReference>
<dbReference type="InterPro" id="IPR013325">
    <property type="entry name" value="RNA_pol_sigma_r2"/>
</dbReference>
<dbReference type="SUPFAM" id="SSF88946">
    <property type="entry name" value="Sigma2 domain of RNA polymerase sigma factors"/>
    <property type="match status" value="1"/>
</dbReference>
<accession>A0ABY2YZ58</accession>
<reference evidence="1 2" key="1">
    <citation type="submission" date="2018-08" db="EMBL/GenBank/DDBJ databases">
        <title>Comparative genomics of wild bee and flower associated Lactobacillus reveals potential adaptation to the bee host.</title>
        <authorList>
            <person name="Vuong H.Q."/>
            <person name="Mcfrederick Q.S."/>
        </authorList>
    </citation>
    <scope>NUCLEOTIDE SEQUENCE [LARGE SCALE GENOMIC DNA]</scope>
    <source>
        <strain evidence="1 2">HV_13</strain>
    </source>
</reference>
<dbReference type="InterPro" id="IPR014284">
    <property type="entry name" value="RNA_pol_sigma-70_dom"/>
</dbReference>
<gene>
    <name evidence="1" type="ORF">DY114_00190</name>
</gene>
<dbReference type="EMBL" id="QUAV01000001">
    <property type="protein sequence ID" value="TPR26152.1"/>
    <property type="molecule type" value="Genomic_DNA"/>
</dbReference>
<organism evidence="1 2">
    <name type="scientific">Apilactobacillus micheneri</name>
    <dbReference type="NCBI Taxonomy" id="1899430"/>
    <lineage>
        <taxon>Bacteria</taxon>
        <taxon>Bacillati</taxon>
        <taxon>Bacillota</taxon>
        <taxon>Bacilli</taxon>
        <taxon>Lactobacillales</taxon>
        <taxon>Lactobacillaceae</taxon>
        <taxon>Apilactobacillus</taxon>
    </lineage>
</organism>
<comment type="caution">
    <text evidence="1">The sequence shown here is derived from an EMBL/GenBank/DDBJ whole genome shotgun (WGS) entry which is preliminary data.</text>
</comment>
<keyword evidence="2" id="KW-1185">Reference proteome</keyword>
<name>A0ABY2YZ58_9LACO</name>
<dbReference type="NCBIfam" id="TIGR02937">
    <property type="entry name" value="sigma70-ECF"/>
    <property type="match status" value="1"/>
</dbReference>
<evidence type="ECO:0000313" key="2">
    <source>
        <dbReference type="Proteomes" id="UP000777560"/>
    </source>
</evidence>
<sequence length="225" mass="26826">MPKNDQNAKSAVIMTKSAGVKPAKLPVIFIFVRRPLDKFQIKECCDISTYTQLNDGFNYLMQGDHRVVIYGVLKRLNIQKNTAQYDDLMQEGFIIFAKKYYQYQGPDDDKQRLAYLYQGVYWHLLDQLRKASRNTQKIEFMSANNQDSWENQLIDDYSFESELSHNELLNELWKISSETERKLIYYRYYEGIDNMREISRQTNISTKTLNKWRKSLRQKINLIKN</sequence>
<dbReference type="Proteomes" id="UP000777560">
    <property type="component" value="Unassembled WGS sequence"/>
</dbReference>
<dbReference type="RefSeq" id="WP_140925689.1">
    <property type="nucleotide sequence ID" value="NZ_QUAU01000001.1"/>
</dbReference>
<protein>
    <submittedName>
        <fullName evidence="1">Sigma-70 family RNA polymerase sigma factor</fullName>
    </submittedName>
</protein>